<gene>
    <name evidence="3" type="primary">meaB</name>
    <name evidence="3" type="ORF">HF838_03675</name>
</gene>
<evidence type="ECO:0000313" key="3">
    <source>
        <dbReference type="EMBL" id="NME97352.1"/>
    </source>
</evidence>
<organism evidence="3 4">
    <name type="scientific">Aneurinibacillus aneurinilyticus</name>
    <name type="common">Bacillus aneurinolyticus</name>
    <dbReference type="NCBI Taxonomy" id="1391"/>
    <lineage>
        <taxon>Bacteria</taxon>
        <taxon>Bacillati</taxon>
        <taxon>Bacillota</taxon>
        <taxon>Bacilli</taxon>
        <taxon>Bacillales</taxon>
        <taxon>Paenibacillaceae</taxon>
        <taxon>Aneurinibacillus group</taxon>
        <taxon>Aneurinibacillus</taxon>
    </lineage>
</organism>
<evidence type="ECO:0000313" key="4">
    <source>
        <dbReference type="Proteomes" id="UP000561326"/>
    </source>
</evidence>
<dbReference type="Gene3D" id="1.20.5.170">
    <property type="match status" value="1"/>
</dbReference>
<dbReference type="InterPro" id="IPR005129">
    <property type="entry name" value="GTPase_ArgK"/>
</dbReference>
<dbReference type="Gene3D" id="3.40.50.300">
    <property type="entry name" value="P-loop containing nucleotide triphosphate hydrolases"/>
    <property type="match status" value="1"/>
</dbReference>
<dbReference type="PANTHER" id="PTHR23408">
    <property type="entry name" value="METHYLMALONYL-COA MUTASE"/>
    <property type="match status" value="1"/>
</dbReference>
<dbReference type="Gene3D" id="1.10.287.130">
    <property type="match status" value="1"/>
</dbReference>
<evidence type="ECO:0000256" key="1">
    <source>
        <dbReference type="ARBA" id="ARBA00009625"/>
    </source>
</evidence>
<dbReference type="GO" id="GO:0003924">
    <property type="term" value="F:GTPase activity"/>
    <property type="evidence" value="ECO:0007669"/>
    <property type="project" value="InterPro"/>
</dbReference>
<accession>A0A848CUY1</accession>
<protein>
    <submittedName>
        <fullName evidence="3">Methylmalonyl Co-A mutase-associated GTPase MeaB</fullName>
        <ecNumber evidence="3">3.6.5.-</ecNumber>
    </submittedName>
</protein>
<comment type="similarity">
    <text evidence="1">Belongs to the SIMIBI class G3E GTPase family. ArgK/MeaB subfamily.</text>
</comment>
<comment type="caution">
    <text evidence="3">The sequence shown here is derived from an EMBL/GenBank/DDBJ whole genome shotgun (WGS) entry which is preliminary data.</text>
</comment>
<sequence>MSKEKQRPEWVPEEAGTAFASHVMEGVNGGHDGMPGQTAGRSSPPFSRRRKLSVDDYVQGVLSGNRTILAQTITLVESNAPRYIEMAQEVIKQLLPYTGRSIRIGITGVPGAGKSTLIETFGCMLCEQGRRVAVLAVDPSSSVTRGSILGDKTRMDRLSRQPNAFIRPSPSGGTLGGVTRKSRETILVCEAAGFDTVLVETVGVGQSETTVRSMTDFFLLVMLTGAGDELQGIKKGVIELADALLINKADGDNIIKAQVAKEEYNRVLHYLKPASEGWMPEAYTCSALTGAGVAHIWDVVERFRHQMQSTGTFEKRRKSQVLEWVYTMVQEHLQTGFFNDPNVKKIIPGIEQQVSEGSISATIAAKELLAAYEKG</sequence>
<reference evidence="3 4" key="1">
    <citation type="submission" date="2020-04" db="EMBL/GenBank/DDBJ databases">
        <authorList>
            <person name="Hitch T.C.A."/>
            <person name="Wylensek D."/>
            <person name="Clavel T."/>
        </authorList>
    </citation>
    <scope>NUCLEOTIDE SEQUENCE [LARGE SCALE GENOMIC DNA]</scope>
    <source>
        <strain evidence="3 4">WB01_D5_05</strain>
    </source>
</reference>
<dbReference type="CDD" id="cd03114">
    <property type="entry name" value="MMAA-like"/>
    <property type="match status" value="1"/>
</dbReference>
<dbReference type="PANTHER" id="PTHR23408:SF3">
    <property type="entry name" value="METHYLMALONIC ACIDURIA TYPE A PROTEIN, MITOCHONDRIAL"/>
    <property type="match status" value="1"/>
</dbReference>
<dbReference type="AlphaFoldDB" id="A0A848CUY1"/>
<dbReference type="EMBL" id="JABAGO010000003">
    <property type="protein sequence ID" value="NME97352.1"/>
    <property type="molecule type" value="Genomic_DNA"/>
</dbReference>
<dbReference type="GO" id="GO:0005525">
    <property type="term" value="F:GTP binding"/>
    <property type="evidence" value="ECO:0007669"/>
    <property type="project" value="InterPro"/>
</dbReference>
<dbReference type="NCBIfam" id="NF006958">
    <property type="entry name" value="PRK09435.1"/>
    <property type="match status" value="1"/>
</dbReference>
<dbReference type="NCBIfam" id="TIGR00750">
    <property type="entry name" value="lao"/>
    <property type="match status" value="1"/>
</dbReference>
<dbReference type="Pfam" id="PF03308">
    <property type="entry name" value="MeaB"/>
    <property type="match status" value="1"/>
</dbReference>
<proteinExistence type="inferred from homology"/>
<dbReference type="RefSeq" id="WP_168974523.1">
    <property type="nucleotide sequence ID" value="NZ_CAMJCG010000020.1"/>
</dbReference>
<dbReference type="Proteomes" id="UP000561326">
    <property type="component" value="Unassembled WGS sequence"/>
</dbReference>
<feature type="region of interest" description="Disordered" evidence="2">
    <location>
        <begin position="26"/>
        <end position="49"/>
    </location>
</feature>
<keyword evidence="3" id="KW-0378">Hydrolase</keyword>
<dbReference type="EC" id="3.6.5.-" evidence="3"/>
<name>A0A848CUY1_ANEAE</name>
<dbReference type="InterPro" id="IPR027417">
    <property type="entry name" value="P-loop_NTPase"/>
</dbReference>
<dbReference type="SUPFAM" id="SSF52540">
    <property type="entry name" value="P-loop containing nucleoside triphosphate hydrolases"/>
    <property type="match status" value="1"/>
</dbReference>
<evidence type="ECO:0000256" key="2">
    <source>
        <dbReference type="SAM" id="MobiDB-lite"/>
    </source>
</evidence>
<dbReference type="GO" id="GO:0005737">
    <property type="term" value="C:cytoplasm"/>
    <property type="evidence" value="ECO:0007669"/>
    <property type="project" value="TreeGrafter"/>
</dbReference>